<proteinExistence type="predicted"/>
<reference evidence="3" key="1">
    <citation type="journal article" date="2019" name="Int. J. Syst. Evol. Microbiol.">
        <title>The Global Catalogue of Microorganisms (GCM) 10K type strain sequencing project: providing services to taxonomists for standard genome sequencing and annotation.</title>
        <authorList>
            <consortium name="The Broad Institute Genomics Platform"/>
            <consortium name="The Broad Institute Genome Sequencing Center for Infectious Disease"/>
            <person name="Wu L."/>
            <person name="Ma J."/>
        </authorList>
    </citation>
    <scope>NUCLEOTIDE SEQUENCE [LARGE SCALE GENOMIC DNA]</scope>
    <source>
        <strain evidence="3">CCUG 58127</strain>
    </source>
</reference>
<evidence type="ECO:0000313" key="2">
    <source>
        <dbReference type="EMBL" id="MFC6707521.1"/>
    </source>
</evidence>
<keyword evidence="3" id="KW-1185">Reference proteome</keyword>
<feature type="region of interest" description="Disordered" evidence="1">
    <location>
        <begin position="1"/>
        <end position="27"/>
    </location>
</feature>
<dbReference type="Proteomes" id="UP001596298">
    <property type="component" value="Unassembled WGS sequence"/>
</dbReference>
<accession>A0ABW2AL24</accession>
<dbReference type="EMBL" id="JBHSWH010000001">
    <property type="protein sequence ID" value="MFC6707521.1"/>
    <property type="molecule type" value="Genomic_DNA"/>
</dbReference>
<evidence type="ECO:0000256" key="1">
    <source>
        <dbReference type="SAM" id="MobiDB-lite"/>
    </source>
</evidence>
<organism evidence="2 3">
    <name type="scientific">Flexivirga alba</name>
    <dbReference type="NCBI Taxonomy" id="702742"/>
    <lineage>
        <taxon>Bacteria</taxon>
        <taxon>Bacillati</taxon>
        <taxon>Actinomycetota</taxon>
        <taxon>Actinomycetes</taxon>
        <taxon>Micrococcales</taxon>
        <taxon>Dermacoccaceae</taxon>
        <taxon>Flexivirga</taxon>
    </lineage>
</organism>
<feature type="compositionally biased region" description="Basic residues" evidence="1">
    <location>
        <begin position="1"/>
        <end position="11"/>
    </location>
</feature>
<sequence length="102" mass="11393">MHRGLHRRARIAARPTSGQPEESGQRELHRLLDRLPHLVGERTGVAGHPVDHCTDDPFADGGEHFGQRRDDRLGDLESGSNWHGLFAAHKSSMPPHAQRARN</sequence>
<name>A0ABW2AL24_9MICO</name>
<gene>
    <name evidence="2" type="ORF">ACFQDH_20320</name>
</gene>
<feature type="compositionally biased region" description="Basic and acidic residues" evidence="1">
    <location>
        <begin position="49"/>
        <end position="75"/>
    </location>
</feature>
<comment type="caution">
    <text evidence="2">The sequence shown here is derived from an EMBL/GenBank/DDBJ whole genome shotgun (WGS) entry which is preliminary data.</text>
</comment>
<protein>
    <submittedName>
        <fullName evidence="2">Uncharacterized protein</fullName>
    </submittedName>
</protein>
<evidence type="ECO:0000313" key="3">
    <source>
        <dbReference type="Proteomes" id="UP001596298"/>
    </source>
</evidence>
<feature type="region of interest" description="Disordered" evidence="1">
    <location>
        <begin position="42"/>
        <end position="76"/>
    </location>
</feature>